<organism evidence="2 3">
    <name type="scientific">Rhodococcus parequi</name>
    <dbReference type="NCBI Taxonomy" id="3137122"/>
    <lineage>
        <taxon>Bacteria</taxon>
        <taxon>Bacillati</taxon>
        <taxon>Actinomycetota</taxon>
        <taxon>Actinomycetes</taxon>
        <taxon>Mycobacteriales</taxon>
        <taxon>Nocardiaceae</taxon>
        <taxon>Rhodococcus</taxon>
    </lineage>
</organism>
<feature type="region of interest" description="Disordered" evidence="1">
    <location>
        <begin position="61"/>
        <end position="101"/>
    </location>
</feature>
<evidence type="ECO:0000313" key="3">
    <source>
        <dbReference type="Proteomes" id="UP001629745"/>
    </source>
</evidence>
<gene>
    <name evidence="2" type="ORF">ABEU20_004877</name>
</gene>
<evidence type="ECO:0000256" key="1">
    <source>
        <dbReference type="SAM" id="MobiDB-lite"/>
    </source>
</evidence>
<evidence type="ECO:0000313" key="2">
    <source>
        <dbReference type="EMBL" id="MFM1726252.1"/>
    </source>
</evidence>
<sequence>MPELEKSLLPDVVFAEYVTRPSRRSLRILRPIKKKASANKTRPPTGIAIARSSPTCALMENIMPSDGPQPPADRTVLIGPSTEPPDPDVAGATSNPRKPRTQYVTVTYWRWTAGQQESAGKADPAGT</sequence>
<dbReference type="EMBL" id="JBDLNV010000009">
    <property type="protein sequence ID" value="MFM1726252.1"/>
    <property type="molecule type" value="Genomic_DNA"/>
</dbReference>
<keyword evidence="3" id="KW-1185">Reference proteome</keyword>
<protein>
    <submittedName>
        <fullName evidence="2">Uncharacterized protein</fullName>
    </submittedName>
</protein>
<reference evidence="2 3" key="1">
    <citation type="submission" date="2023-11" db="EMBL/GenBank/DDBJ databases">
        <authorList>
            <person name="Val-Calvo J."/>
            <person name="Scortti M."/>
            <person name="Vazquez-Boland J."/>
        </authorList>
    </citation>
    <scope>NUCLEOTIDE SEQUENCE [LARGE SCALE GENOMIC DNA]</scope>
    <source>
        <strain evidence="2 3">PAM 2766</strain>
    </source>
</reference>
<comment type="caution">
    <text evidence="2">The sequence shown here is derived from an EMBL/GenBank/DDBJ whole genome shotgun (WGS) entry which is preliminary data.</text>
</comment>
<dbReference type="Proteomes" id="UP001629745">
    <property type="component" value="Unassembled WGS sequence"/>
</dbReference>
<name>A0ABW9FLA6_9NOCA</name>
<accession>A0ABW9FLA6</accession>
<proteinExistence type="predicted"/>
<dbReference type="RefSeq" id="WP_420166705.1">
    <property type="nucleotide sequence ID" value="NZ_JBDLNV010000009.1"/>
</dbReference>